<dbReference type="EMBL" id="CP049814">
    <property type="protein sequence ID" value="QIK42301.1"/>
    <property type="molecule type" value="Genomic_DNA"/>
</dbReference>
<name>A0A6G7VQK8_9RHOB</name>
<sequence>MGGCMGIDPTYGQVIHLPHAPVRAPEPRVGQVALQEVQAAFAGDIAVAGFILAALRRSARPVLWVQDRVSRRERGRLYLPGGGKRMAFSALLQIEVSHARDVLWAMEEGASCSGLGAVVGEIDGNPKALDFTATKRLALRAEASGVPVWLIRSHDAAGLSAARERWRIRSAPSMRAPHDPGAPGPPCWQVELFRARGRPPGKWVMRHDFAQDRLDLVSEAGDGAVAGDDPLRQDVTRA</sequence>
<reference evidence="1 2" key="1">
    <citation type="submission" date="2020-03" db="EMBL/GenBank/DDBJ databases">
        <title>Complete genome sequence of Monaibacterium sp. ALG8 with diverse plasmids.</title>
        <authorList>
            <person name="Sun C."/>
        </authorList>
    </citation>
    <scope>NUCLEOTIDE SEQUENCE [LARGE SCALE GENOMIC DNA]</scope>
    <source>
        <strain evidence="1 2">ALG8</strain>
        <plasmid evidence="1 2">unnamed3</plasmid>
    </source>
</reference>
<proteinExistence type="predicted"/>
<keyword evidence="1" id="KW-0614">Plasmid</keyword>
<gene>
    <name evidence="1" type="ORF">G8E03_15760</name>
</gene>
<geneLocation type="plasmid" evidence="1 2">
    <name>unnamed3</name>
</geneLocation>
<dbReference type="KEGG" id="mon:G8E03_15760"/>
<dbReference type="SUPFAM" id="SSF52540">
    <property type="entry name" value="P-loop containing nucleoside triphosphate hydrolases"/>
    <property type="match status" value="1"/>
</dbReference>
<accession>A0A6G7VQK8</accession>
<protein>
    <recommendedName>
        <fullName evidence="3">Protein ImuA</fullName>
    </recommendedName>
</protein>
<dbReference type="AlphaFoldDB" id="A0A6G7VQK8"/>
<evidence type="ECO:0000313" key="1">
    <source>
        <dbReference type="EMBL" id="QIK42301.1"/>
    </source>
</evidence>
<dbReference type="Proteomes" id="UP000500791">
    <property type="component" value="Plasmid unnamed3"/>
</dbReference>
<dbReference type="InterPro" id="IPR027417">
    <property type="entry name" value="P-loop_NTPase"/>
</dbReference>
<dbReference type="Gene3D" id="3.40.50.300">
    <property type="entry name" value="P-loop containing nucleotide triphosphate hydrolases"/>
    <property type="match status" value="1"/>
</dbReference>
<organism evidence="1 2">
    <name type="scientific">Pontivivens nitratireducens</name>
    <dbReference type="NCBI Taxonomy" id="2758038"/>
    <lineage>
        <taxon>Bacteria</taxon>
        <taxon>Pseudomonadati</taxon>
        <taxon>Pseudomonadota</taxon>
        <taxon>Alphaproteobacteria</taxon>
        <taxon>Rhodobacterales</taxon>
        <taxon>Paracoccaceae</taxon>
        <taxon>Pontivivens</taxon>
    </lineage>
</organism>
<evidence type="ECO:0008006" key="3">
    <source>
        <dbReference type="Google" id="ProtNLM"/>
    </source>
</evidence>
<keyword evidence="2" id="KW-1185">Reference proteome</keyword>
<evidence type="ECO:0000313" key="2">
    <source>
        <dbReference type="Proteomes" id="UP000500791"/>
    </source>
</evidence>